<gene>
    <name evidence="9" type="ORF">B6I68_30700</name>
    <name evidence="11" type="ORF">BL124_00012975</name>
    <name evidence="10" type="ORF">CP554_22940</name>
    <name evidence="12" type="ORF">FXN67_11160</name>
</gene>
<evidence type="ECO:0000256" key="5">
    <source>
        <dbReference type="ARBA" id="ARBA00023186"/>
    </source>
</evidence>
<dbReference type="Pfam" id="PF00345">
    <property type="entry name" value="PapD_N"/>
    <property type="match status" value="1"/>
</dbReference>
<evidence type="ECO:0000259" key="7">
    <source>
        <dbReference type="Pfam" id="PF00345"/>
    </source>
</evidence>
<organism evidence="11 15">
    <name type="scientific">Klebsiella pneumoniae</name>
    <dbReference type="NCBI Taxonomy" id="573"/>
    <lineage>
        <taxon>Bacteria</taxon>
        <taxon>Pseudomonadati</taxon>
        <taxon>Pseudomonadota</taxon>
        <taxon>Gammaproteobacteria</taxon>
        <taxon>Enterobacterales</taxon>
        <taxon>Enterobacteriaceae</taxon>
        <taxon>Klebsiella/Raoultella group</taxon>
        <taxon>Klebsiella</taxon>
        <taxon>Klebsiella pneumoniae complex</taxon>
    </lineage>
</organism>
<dbReference type="InterPro" id="IPR008962">
    <property type="entry name" value="PapD-like_sf"/>
</dbReference>
<feature type="domain" description="Pili assembly chaperone C-terminal" evidence="8">
    <location>
        <begin position="161"/>
        <end position="219"/>
    </location>
</feature>
<name>A0A332BUA1_KLEPN</name>
<evidence type="ECO:0000313" key="9">
    <source>
        <dbReference type="EMBL" id="PLE23926.1"/>
    </source>
</evidence>
<accession>A0A332BUA1</accession>
<dbReference type="RefSeq" id="WP_004186605.1">
    <property type="nucleotide sequence ID" value="NZ_AP022078.1"/>
</dbReference>
<dbReference type="InterPro" id="IPR016147">
    <property type="entry name" value="Pili_assmbl_chaperone_N"/>
</dbReference>
<dbReference type="PRINTS" id="PR00969">
    <property type="entry name" value="CHAPERONPILI"/>
</dbReference>
<dbReference type="PANTHER" id="PTHR30251:SF2">
    <property type="entry name" value="FIMBRIAL CHAPERONE YADV-RELATED"/>
    <property type="match status" value="1"/>
</dbReference>
<dbReference type="GO" id="GO:0071555">
    <property type="term" value="P:cell wall organization"/>
    <property type="evidence" value="ECO:0007669"/>
    <property type="project" value="InterPro"/>
</dbReference>
<proteinExistence type="inferred from homology"/>
<dbReference type="GO" id="GO:0030288">
    <property type="term" value="C:outer membrane-bounded periplasmic space"/>
    <property type="evidence" value="ECO:0007669"/>
    <property type="project" value="InterPro"/>
</dbReference>
<dbReference type="InterPro" id="IPR013783">
    <property type="entry name" value="Ig-like_fold"/>
</dbReference>
<keyword evidence="5" id="KW-0143">Chaperone</keyword>
<protein>
    <submittedName>
        <fullName evidence="9">Long polar fimbrial chaperone LpfB</fullName>
    </submittedName>
    <submittedName>
        <fullName evidence="11">Molecular chaperone</fullName>
    </submittedName>
</protein>
<dbReference type="KEGG" id="kpb:FH42_19055"/>
<dbReference type="InterPro" id="IPR016148">
    <property type="entry name" value="Pili_assmbl_chaperone_C"/>
</dbReference>
<dbReference type="PANTHER" id="PTHR30251">
    <property type="entry name" value="PILUS ASSEMBLY CHAPERONE"/>
    <property type="match status" value="1"/>
</dbReference>
<dbReference type="SUPFAM" id="SSF49354">
    <property type="entry name" value="PapD-like"/>
    <property type="match status" value="1"/>
</dbReference>
<comment type="similarity">
    <text evidence="2">Belongs to the periplasmic pilus chaperone family.</text>
</comment>
<evidence type="ECO:0000313" key="16">
    <source>
        <dbReference type="Proteomes" id="UP000322977"/>
    </source>
</evidence>
<dbReference type="InterPro" id="IPR001829">
    <property type="entry name" value="Pili_assmbl_chaperone_bac"/>
</dbReference>
<dbReference type="Gene3D" id="2.60.40.10">
    <property type="entry name" value="Immunoglobulins"/>
    <property type="match status" value="2"/>
</dbReference>
<feature type="signal peptide" evidence="6">
    <location>
        <begin position="1"/>
        <end position="22"/>
    </location>
</feature>
<sequence>MRILNSLLSIILLLSASFACYAGVQVGTTRIIYAEGKKEVSVSLDNQDITPYLIKSWIENDKNVGTHFLLTPPLFRLEGKQKNVVRIFKLDGQLPTDRESLFFFNTTSIPASSTEADRNTLQIAVRTKLKLIFRPKSLSDDVPVNHAKELSWSRSGNQVIVKNPSPFYINFMFIKVNGQSLIMKDKNFVAPFSSASYALPSTNGGKVEWKIINDMGGQSDLYQSSL</sequence>
<dbReference type="EMBL" id="NCMJ01000266">
    <property type="protein sequence ID" value="PLE23926.1"/>
    <property type="molecule type" value="Genomic_DNA"/>
</dbReference>
<dbReference type="PROSITE" id="PS51257">
    <property type="entry name" value="PROKAR_LIPOPROTEIN"/>
    <property type="match status" value="1"/>
</dbReference>
<dbReference type="Proteomes" id="UP000322977">
    <property type="component" value="Unassembled WGS sequence"/>
</dbReference>
<evidence type="ECO:0000256" key="6">
    <source>
        <dbReference type="SAM" id="SignalP"/>
    </source>
</evidence>
<feature type="domain" description="Pili assembly chaperone N-terminal" evidence="7">
    <location>
        <begin position="23"/>
        <end position="138"/>
    </location>
</feature>
<dbReference type="InterPro" id="IPR036316">
    <property type="entry name" value="Pili_assmbl_chap_C_dom_sf"/>
</dbReference>
<evidence type="ECO:0000313" key="10">
    <source>
        <dbReference type="EMBL" id="PVU60350.1"/>
    </source>
</evidence>
<reference evidence="10 14" key="2">
    <citation type="submission" date="2017-09" db="EMBL/GenBank/DDBJ databases">
        <title>Molecular Epidemiology of Livestock-Associated Methicillin Resistant Staphylococcus aureus (LA-MRSA) and Extended-Spectrum Beta-Lactamase (ESBL)-Producing Enterobacteriaceae in Pigs and Exposed Workers in Cameroon and South Africa.</title>
        <authorList>
            <person name="Founou L."/>
            <person name="Founou R.C."/>
            <person name="Allam M."/>
            <person name="Ismail A."/>
            <person name="Essack S.Y."/>
        </authorList>
    </citation>
    <scope>NUCLEOTIDE SEQUENCE [LARGE SCALE GENOMIC DNA]</scope>
    <source>
        <strain evidence="10 14">HH516E4IA</strain>
    </source>
</reference>
<dbReference type="EMBL" id="MPYG04000090">
    <property type="protein sequence ID" value="ROG97206.1"/>
    <property type="molecule type" value="Genomic_DNA"/>
</dbReference>
<dbReference type="Proteomes" id="UP000283322">
    <property type="component" value="Unassembled WGS sequence"/>
</dbReference>
<dbReference type="Pfam" id="PF02753">
    <property type="entry name" value="PapD_C"/>
    <property type="match status" value="1"/>
</dbReference>
<dbReference type="SUPFAM" id="SSF49584">
    <property type="entry name" value="Periplasmic chaperone C-domain"/>
    <property type="match status" value="1"/>
</dbReference>
<reference evidence="11 15" key="3">
    <citation type="submission" date="2018-10" db="EMBL/GenBank/DDBJ databases">
        <authorList>
            <person name="Vanduin D."/>
            <person name="Fouts D."/>
            <person name="Wright M."/>
            <person name="Sutton G."/>
            <person name="Nguyen K."/>
            <person name="Kreiswirth B."/>
            <person name="Chen L."/>
            <person name="Rojas L."/>
            <person name="Hujer A."/>
            <person name="Hujer K."/>
            <person name="Bonomo R."/>
            <person name="Adams M."/>
        </authorList>
    </citation>
    <scope>NUCLEOTIDE SEQUENCE [LARGE SCALE GENOMIC DNA]</scope>
    <source>
        <strain evidence="11 15">CRK0165</strain>
    </source>
</reference>
<evidence type="ECO:0000256" key="1">
    <source>
        <dbReference type="ARBA" id="ARBA00004418"/>
    </source>
</evidence>
<evidence type="ECO:0000313" key="15">
    <source>
        <dbReference type="Proteomes" id="UP000283322"/>
    </source>
</evidence>
<dbReference type="InterPro" id="IPR050643">
    <property type="entry name" value="Periplasmic_pilus_chap"/>
</dbReference>
<dbReference type="EMBL" id="VSSY01000008">
    <property type="protein sequence ID" value="TYL79203.1"/>
    <property type="molecule type" value="Genomic_DNA"/>
</dbReference>
<evidence type="ECO:0000313" key="12">
    <source>
        <dbReference type="EMBL" id="TYL79203.1"/>
    </source>
</evidence>
<evidence type="ECO:0000313" key="11">
    <source>
        <dbReference type="EMBL" id="ROG97206.1"/>
    </source>
</evidence>
<evidence type="ECO:0000256" key="4">
    <source>
        <dbReference type="ARBA" id="ARBA00022764"/>
    </source>
</evidence>
<evidence type="ECO:0000313" key="14">
    <source>
        <dbReference type="Proteomes" id="UP000245817"/>
    </source>
</evidence>
<evidence type="ECO:0000256" key="2">
    <source>
        <dbReference type="ARBA" id="ARBA00007399"/>
    </source>
</evidence>
<reference evidence="12 16" key="4">
    <citation type="submission" date="2019-08" db="EMBL/GenBank/DDBJ databases">
        <title>Phenotypic and genetic characterization of extended-spectrum b-lactamase-producing hypermucoviscous Klebsiella pneumoniae from Chile.</title>
        <authorList>
            <person name="Morales-Leon F."/>
            <person name="Caro C."/>
            <person name="Opazo-Capurro A."/>
            <person name="Lincopan N."/>
            <person name="Dominguez-Yevenes M."/>
            <person name="Lima C."/>
            <person name="Bello-Toledo H."/>
            <person name="Gonzalez-Rocha G."/>
        </authorList>
    </citation>
    <scope>NUCLEOTIDE SEQUENCE [LARGE SCALE GENOMIC DNA]</scope>
    <source>
        <strain evidence="12 16">UCO-494</strain>
    </source>
</reference>
<reference evidence="9 13" key="1">
    <citation type="journal article" date="2017" name="J. Infect. Dis.">
        <title>An Analysis of the Epidemic of Klebsiella pneumoniae Carbapenemase-Producing K. pneumoniae: Convergence of Two Evolutionary Mechanisms Creates the Perfect Storm.</title>
        <authorList>
            <person name="Rojas L.J."/>
            <person name="Weinstock G.M."/>
            <person name="De La Cadena E."/>
            <person name="Diaz L."/>
            <person name="Rios R."/>
            <person name="Hanson B.M."/>
            <person name="Brown J.S."/>
            <person name="Vats P."/>
            <person name="Phillips D.S."/>
            <person name="Nguyen H."/>
            <person name="Hujer K.M."/>
            <person name="Correa A."/>
            <person name="Adams M.D."/>
            <person name="Perez F."/>
            <person name="Sodergren E."/>
            <person name="Narechania A."/>
            <person name="Planet P.J."/>
            <person name="Villegas M.V."/>
            <person name="Bonomo R.A."/>
            <person name="Arias C.A."/>
        </authorList>
    </citation>
    <scope>NUCLEOTIDE SEQUENCE [LARGE SCALE GENOMIC DNA]</scope>
    <source>
        <strain evidence="9 13">COL-Kpn30</strain>
    </source>
</reference>
<dbReference type="AlphaFoldDB" id="A0A332BUA1"/>
<dbReference type="Proteomes" id="UP000245817">
    <property type="component" value="Unassembled WGS sequence"/>
</dbReference>
<evidence type="ECO:0000256" key="3">
    <source>
        <dbReference type="ARBA" id="ARBA00022729"/>
    </source>
</evidence>
<feature type="chain" id="PRO_5044388659" evidence="6">
    <location>
        <begin position="23"/>
        <end position="226"/>
    </location>
</feature>
<comment type="subcellular location">
    <subcellularLocation>
        <location evidence="1">Periplasm</location>
    </subcellularLocation>
</comment>
<dbReference type="Proteomes" id="UP000234439">
    <property type="component" value="Unassembled WGS sequence"/>
</dbReference>
<keyword evidence="3 6" id="KW-0732">Signal</keyword>
<evidence type="ECO:0000259" key="8">
    <source>
        <dbReference type="Pfam" id="PF02753"/>
    </source>
</evidence>
<comment type="caution">
    <text evidence="11">The sequence shown here is derived from an EMBL/GenBank/DDBJ whole genome shotgun (WGS) entry which is preliminary data.</text>
</comment>
<keyword evidence="4" id="KW-0574">Periplasm</keyword>
<dbReference type="EMBL" id="PCFF01000040">
    <property type="protein sequence ID" value="PVU60350.1"/>
    <property type="molecule type" value="Genomic_DNA"/>
</dbReference>
<evidence type="ECO:0000313" key="13">
    <source>
        <dbReference type="Proteomes" id="UP000234439"/>
    </source>
</evidence>